<evidence type="ECO:0000313" key="4">
    <source>
        <dbReference type="Proteomes" id="UP001209654"/>
    </source>
</evidence>
<feature type="compositionally biased region" description="Gly residues" evidence="1">
    <location>
        <begin position="1"/>
        <end position="10"/>
    </location>
</feature>
<name>A0ABQ5MPA8_9MICC</name>
<protein>
    <submittedName>
        <fullName evidence="3">Transcriptional regulator</fullName>
    </submittedName>
</protein>
<organism evidence="3 4">
    <name type="scientific">Arthrobacter mangrovi</name>
    <dbReference type="NCBI Taxonomy" id="2966350"/>
    <lineage>
        <taxon>Bacteria</taxon>
        <taxon>Bacillati</taxon>
        <taxon>Actinomycetota</taxon>
        <taxon>Actinomycetes</taxon>
        <taxon>Micrococcales</taxon>
        <taxon>Micrococcaceae</taxon>
        <taxon>Arthrobacter</taxon>
    </lineage>
</organism>
<dbReference type="Proteomes" id="UP001209654">
    <property type="component" value="Unassembled WGS sequence"/>
</dbReference>
<feature type="region of interest" description="Disordered" evidence="1">
    <location>
        <begin position="1"/>
        <end position="22"/>
    </location>
</feature>
<sequence>MPGIRHGNGGSAAARPAAPESALRFTSPSEYDRLLRAAHEQVISGSSRPEIPTGLVASWRRSMAMGISPDQHSPRHLHEPRAVAELRRTHPLQAAVPALADLLADEGPEGRHLLIITDAQGEVLWRIGGRSVLRKADSLEFVEGADWSEAGIGTNAISEALTTGNPVQLFSAEHLVRTHHDWACTAAPIREPGTGRLLGVLDVSGPLETLTTDSLRMVRCGVRVAEELLAREALKIPAKDDDAVRASVPAMPSVRARGHAGVDALELLGDQPAAVFGDGRRVPLTLRRAEILALLESRRQGWSADELALALYGDSGTAATIRIEMHRIRAALGPVIESNPYRLAPGLAGASDACRVRHLLAGGEVGLAVESYRAPLVSRSAALAVEELRHELDVAVADSVRASGSVEAITAWLSSDMGSADVEALAGLRRLIGPDDPRYLAFRARSGRLQRALL</sequence>
<feature type="domain" description="GAF" evidence="2">
    <location>
        <begin position="118"/>
        <end position="218"/>
    </location>
</feature>
<dbReference type="RefSeq" id="WP_309298547.1">
    <property type="nucleotide sequence ID" value="NZ_BRVS01000001.1"/>
</dbReference>
<gene>
    <name evidence="3" type="ORF">AHIS1636_02630</name>
</gene>
<accession>A0ABQ5MPA8</accession>
<dbReference type="Gene3D" id="3.30.450.40">
    <property type="match status" value="1"/>
</dbReference>
<evidence type="ECO:0000259" key="2">
    <source>
        <dbReference type="Pfam" id="PF01590"/>
    </source>
</evidence>
<dbReference type="EMBL" id="BRVS01000001">
    <property type="protein sequence ID" value="GLB65824.1"/>
    <property type="molecule type" value="Genomic_DNA"/>
</dbReference>
<comment type="caution">
    <text evidence="3">The sequence shown here is derived from an EMBL/GenBank/DDBJ whole genome shotgun (WGS) entry which is preliminary data.</text>
</comment>
<feature type="compositionally biased region" description="Low complexity" evidence="1">
    <location>
        <begin position="11"/>
        <end position="22"/>
    </location>
</feature>
<dbReference type="Pfam" id="PF01590">
    <property type="entry name" value="GAF"/>
    <property type="match status" value="1"/>
</dbReference>
<dbReference type="InterPro" id="IPR003018">
    <property type="entry name" value="GAF"/>
</dbReference>
<evidence type="ECO:0000256" key="1">
    <source>
        <dbReference type="SAM" id="MobiDB-lite"/>
    </source>
</evidence>
<keyword evidence="4" id="KW-1185">Reference proteome</keyword>
<reference evidence="3 4" key="1">
    <citation type="journal article" date="2023" name="Int. J. Syst. Evol. Microbiol.">
        <title>Arthrobacter mangrovi sp. nov., an actinobacterium isolated from the rhizosphere of a mangrove.</title>
        <authorList>
            <person name="Hamada M."/>
            <person name="Saitou S."/>
            <person name="Enomoto N."/>
            <person name="Nanri K."/>
            <person name="Hidaka K."/>
            <person name="Miura T."/>
            <person name="Tamura T."/>
        </authorList>
    </citation>
    <scope>NUCLEOTIDE SEQUENCE [LARGE SCALE GENOMIC DNA]</scope>
    <source>
        <strain evidence="3 4">NBRC 112813</strain>
    </source>
</reference>
<proteinExistence type="predicted"/>
<dbReference type="InterPro" id="IPR029016">
    <property type="entry name" value="GAF-like_dom_sf"/>
</dbReference>
<evidence type="ECO:0000313" key="3">
    <source>
        <dbReference type="EMBL" id="GLB65824.1"/>
    </source>
</evidence>